<dbReference type="SMART" id="SM00326">
    <property type="entry name" value="SH3"/>
    <property type="match status" value="3"/>
</dbReference>
<evidence type="ECO:0000256" key="2">
    <source>
        <dbReference type="ARBA" id="ARBA00022999"/>
    </source>
</evidence>
<dbReference type="Proteomes" id="UP001620645">
    <property type="component" value="Unassembled WGS sequence"/>
</dbReference>
<dbReference type="InterPro" id="IPR001452">
    <property type="entry name" value="SH3_domain"/>
</dbReference>
<feature type="domain" description="SH3" evidence="7">
    <location>
        <begin position="176"/>
        <end position="238"/>
    </location>
</feature>
<dbReference type="PANTHER" id="PTHR19969:SF14">
    <property type="entry name" value="DREADLOCKS, ISOFORM B"/>
    <property type="match status" value="1"/>
</dbReference>
<dbReference type="CDD" id="cd11767">
    <property type="entry name" value="SH3_Nck_3"/>
    <property type="match status" value="1"/>
</dbReference>
<evidence type="ECO:0000313" key="8">
    <source>
        <dbReference type="EMBL" id="KAL3078361.1"/>
    </source>
</evidence>
<dbReference type="Gene3D" id="2.30.30.40">
    <property type="entry name" value="SH3 Domains"/>
    <property type="match status" value="3"/>
</dbReference>
<accession>A0ABD2IGV7</accession>
<dbReference type="Pfam" id="PF00018">
    <property type="entry name" value="SH3_1"/>
    <property type="match status" value="2"/>
</dbReference>
<dbReference type="PRINTS" id="PR00401">
    <property type="entry name" value="SH2DOMAIN"/>
</dbReference>
<gene>
    <name evidence="8" type="ORF">niasHS_012022</name>
</gene>
<keyword evidence="1 4" id="KW-0728">SH3 domain</keyword>
<dbReference type="Gene3D" id="3.30.505.10">
    <property type="entry name" value="SH2 domain"/>
    <property type="match status" value="1"/>
</dbReference>
<dbReference type="AlphaFoldDB" id="A0ABD2IGV7"/>
<dbReference type="SUPFAM" id="SSF55550">
    <property type="entry name" value="SH2 domain"/>
    <property type="match status" value="1"/>
</dbReference>
<dbReference type="InterPro" id="IPR036860">
    <property type="entry name" value="SH2_dom_sf"/>
</dbReference>
<keyword evidence="9" id="KW-1185">Reference proteome</keyword>
<proteinExistence type="predicted"/>
<name>A0ABD2IGV7_HETSC</name>
<evidence type="ECO:0000256" key="1">
    <source>
        <dbReference type="ARBA" id="ARBA00022443"/>
    </source>
</evidence>
<evidence type="ECO:0000313" key="9">
    <source>
        <dbReference type="Proteomes" id="UP001620645"/>
    </source>
</evidence>
<feature type="compositionally biased region" description="Low complexity" evidence="5">
    <location>
        <begin position="247"/>
        <end position="263"/>
    </location>
</feature>
<dbReference type="PROSITE" id="PS50002">
    <property type="entry name" value="SH3"/>
    <property type="match status" value="3"/>
</dbReference>
<evidence type="ECO:0000256" key="4">
    <source>
        <dbReference type="PROSITE-ProRule" id="PRU00192"/>
    </source>
</evidence>
<dbReference type="SUPFAM" id="SSF50044">
    <property type="entry name" value="SH3-domain"/>
    <property type="match status" value="3"/>
</dbReference>
<dbReference type="Pfam" id="PF14604">
    <property type="entry name" value="SH3_9"/>
    <property type="match status" value="1"/>
</dbReference>
<dbReference type="SMART" id="SM00252">
    <property type="entry name" value="SH2"/>
    <property type="match status" value="1"/>
</dbReference>
<dbReference type="InterPro" id="IPR036028">
    <property type="entry name" value="SH3-like_dom_sf"/>
</dbReference>
<feature type="domain" description="SH2" evidence="6">
    <location>
        <begin position="292"/>
        <end position="387"/>
    </location>
</feature>
<dbReference type="InterPro" id="IPR051184">
    <property type="entry name" value="Tyrosine-phos_adapter"/>
</dbReference>
<dbReference type="PRINTS" id="PR00452">
    <property type="entry name" value="SH3DOMAIN"/>
</dbReference>
<reference evidence="8 9" key="1">
    <citation type="submission" date="2024-10" db="EMBL/GenBank/DDBJ databases">
        <authorList>
            <person name="Kim D."/>
        </authorList>
    </citation>
    <scope>NUCLEOTIDE SEQUENCE [LARGE SCALE GENOMIC DNA]</scope>
    <source>
        <strain evidence="8">Taebaek</strain>
    </source>
</reference>
<feature type="domain" description="SH3" evidence="7">
    <location>
        <begin position="1"/>
        <end position="60"/>
    </location>
</feature>
<dbReference type="Pfam" id="PF00017">
    <property type="entry name" value="SH2"/>
    <property type="match status" value="1"/>
</dbReference>
<dbReference type="EMBL" id="JBICCN010000312">
    <property type="protein sequence ID" value="KAL3078361.1"/>
    <property type="molecule type" value="Genomic_DNA"/>
</dbReference>
<organism evidence="8 9">
    <name type="scientific">Heterodera schachtii</name>
    <name type="common">Sugarbeet cyst nematode worm</name>
    <name type="synonym">Tylenchus schachtii</name>
    <dbReference type="NCBI Taxonomy" id="97005"/>
    <lineage>
        <taxon>Eukaryota</taxon>
        <taxon>Metazoa</taxon>
        <taxon>Ecdysozoa</taxon>
        <taxon>Nematoda</taxon>
        <taxon>Chromadorea</taxon>
        <taxon>Rhabditida</taxon>
        <taxon>Tylenchina</taxon>
        <taxon>Tylenchomorpha</taxon>
        <taxon>Tylenchoidea</taxon>
        <taxon>Heteroderidae</taxon>
        <taxon>Heteroderinae</taxon>
        <taxon>Heterodera</taxon>
    </lineage>
</organism>
<protein>
    <submittedName>
        <fullName evidence="8">Uncharacterized protein</fullName>
    </submittedName>
</protein>
<evidence type="ECO:0000259" key="7">
    <source>
        <dbReference type="PROSITE" id="PS50002"/>
    </source>
</evidence>
<dbReference type="PANTHER" id="PTHR19969">
    <property type="entry name" value="SH2-SH3 ADAPTOR PROTEIN-RELATED"/>
    <property type="match status" value="1"/>
</dbReference>
<feature type="region of interest" description="Disordered" evidence="5">
    <location>
        <begin position="238"/>
        <end position="277"/>
    </location>
</feature>
<evidence type="ECO:0000259" key="6">
    <source>
        <dbReference type="PROSITE" id="PS50001"/>
    </source>
</evidence>
<feature type="domain" description="SH3" evidence="7">
    <location>
        <begin position="81"/>
        <end position="143"/>
    </location>
</feature>
<evidence type="ECO:0000256" key="5">
    <source>
        <dbReference type="SAM" id="MobiDB-lite"/>
    </source>
</evidence>
<dbReference type="InterPro" id="IPR000980">
    <property type="entry name" value="SH2"/>
</dbReference>
<evidence type="ECO:0000256" key="3">
    <source>
        <dbReference type="PROSITE-ProRule" id="PRU00191"/>
    </source>
</evidence>
<dbReference type="PROSITE" id="PS50001">
    <property type="entry name" value="SH2"/>
    <property type="match status" value="1"/>
</dbReference>
<comment type="caution">
    <text evidence="8">The sequence shown here is derived from an EMBL/GenBank/DDBJ whole genome shotgun (WGS) entry which is preliminary data.</text>
</comment>
<keyword evidence="2 3" id="KW-0727">SH2 domain</keyword>
<sequence length="389" mass="44054">MNDEFVVAKFDYEAQEERELSVTKNERLKLLDDTNPWWKAMNARGQIGFVPSNYMQKESIGEKDKENVRSANHLSNGNGKRLHSVAVVLFDYAPQRDDELALRRGVRLRVLDKSADGWWKGEEEGAGARRGWFPSNYVREQPADDELPELSENGTPKTNGIGPTAEAPQTQHIPDRVLEIVLCLYSFEAQNPQELSFVKHERLDILEHPVDDPEWWMARNQYGQTGLVPTNYIEVVDQNPNRGAFDSPGVSAAPPSVPSSSLSPVPPSPRPNSYIGSSDWDQLTGPYARQPWYYGHITREQSDTLLKTRGVEGDFLVRDSESKPGDFSISLKDSAKNKHFWVQFDAASAQFIIGNRRFESMEKLILNYMSSPIFSDGIVNLFLRKPLPK</sequence>
<dbReference type="FunFam" id="2.30.30.40:FF:000110">
    <property type="entry name" value="Cytoplasmic protein"/>
    <property type="match status" value="1"/>
</dbReference>